<reference evidence="3" key="1">
    <citation type="journal article" date="2019" name="PLoS Negl. Trop. Dis.">
        <title>Revisiting the worldwide diversity of Leptospira species in the environment.</title>
        <authorList>
            <person name="Vincent A.T."/>
            <person name="Schiettekatte O."/>
            <person name="Bourhy P."/>
            <person name="Veyrier F.J."/>
            <person name="Picardeau M."/>
        </authorList>
    </citation>
    <scope>NUCLEOTIDE SEQUENCE [LARGE SCALE GENOMIC DNA]</scope>
    <source>
        <strain evidence="3">201800278</strain>
    </source>
</reference>
<feature type="domain" description="TPM" evidence="1">
    <location>
        <begin position="41"/>
        <end position="162"/>
    </location>
</feature>
<dbReference type="InterPro" id="IPR007621">
    <property type="entry name" value="TPM_dom"/>
</dbReference>
<organism evidence="2 3">
    <name type="scientific">Leptospira montravelensis</name>
    <dbReference type="NCBI Taxonomy" id="2484961"/>
    <lineage>
        <taxon>Bacteria</taxon>
        <taxon>Pseudomonadati</taxon>
        <taxon>Spirochaetota</taxon>
        <taxon>Spirochaetia</taxon>
        <taxon>Leptospirales</taxon>
        <taxon>Leptospiraceae</taxon>
        <taxon>Leptospira</taxon>
    </lineage>
</organism>
<dbReference type="PANTHER" id="PTHR30373:SF2">
    <property type="entry name" value="UPF0603 PROTEIN YGCG"/>
    <property type="match status" value="1"/>
</dbReference>
<protein>
    <submittedName>
        <fullName evidence="2">TPM domain-containing protein</fullName>
    </submittedName>
</protein>
<accession>A0ABY2LMH4</accession>
<dbReference type="Pfam" id="PF04536">
    <property type="entry name" value="TPM_phosphatase"/>
    <property type="match status" value="1"/>
</dbReference>
<name>A0ABY2LMH4_9LEPT</name>
<evidence type="ECO:0000313" key="3">
    <source>
        <dbReference type="Proteomes" id="UP000297465"/>
    </source>
</evidence>
<dbReference type="EMBL" id="RQFO01000022">
    <property type="protein sequence ID" value="TGK95001.1"/>
    <property type="molecule type" value="Genomic_DNA"/>
</dbReference>
<sequence length="264" mass="29988">MRNSIKLKVKKMKKTILILLLLGLQFCTKQIKNKIEINNYVDDRTNSLSERYTVNTSSKLKNFANKTTVQIVILIIDSIGDNNINSFTNEISNQNGIGQKYANNGILIFLSKNDKKVRINIGSGMEWIISDNLAGTIIKEMIPFLKVGNYEKALDVALNKIIPLTESVSWNISKKQLTQITKSDLSSIFQFKGIKTSKASTEDIKYENQSNEFLIIKTNNGIKLNLLVTVHQFPSYLIEEKEEKLITARLIDLNPLTFQLLDVE</sequence>
<proteinExistence type="predicted"/>
<dbReference type="PANTHER" id="PTHR30373">
    <property type="entry name" value="UPF0603 PROTEIN YGCG"/>
    <property type="match status" value="1"/>
</dbReference>
<dbReference type="Proteomes" id="UP000297465">
    <property type="component" value="Unassembled WGS sequence"/>
</dbReference>
<keyword evidence="3" id="KW-1185">Reference proteome</keyword>
<dbReference type="Gene3D" id="3.10.310.50">
    <property type="match status" value="1"/>
</dbReference>
<evidence type="ECO:0000313" key="2">
    <source>
        <dbReference type="EMBL" id="TGK95001.1"/>
    </source>
</evidence>
<gene>
    <name evidence="2" type="ORF">EHQ31_18735</name>
</gene>
<evidence type="ECO:0000259" key="1">
    <source>
        <dbReference type="Pfam" id="PF04536"/>
    </source>
</evidence>
<comment type="caution">
    <text evidence="2">The sequence shown here is derived from an EMBL/GenBank/DDBJ whole genome shotgun (WGS) entry which is preliminary data.</text>
</comment>